<dbReference type="EMBL" id="SIJB01000022">
    <property type="protein sequence ID" value="NBI29156.1"/>
    <property type="molecule type" value="Genomic_DNA"/>
</dbReference>
<dbReference type="PANTHER" id="PTHR43115">
    <property type="entry name" value="DEHYDROGENASE/REDUCTASE SDR FAMILY MEMBER 11"/>
    <property type="match status" value="1"/>
</dbReference>
<dbReference type="AlphaFoldDB" id="A0A6N9Q2Z7"/>
<keyword evidence="2" id="KW-0560">Oxidoreductase</keyword>
<dbReference type="PIRSF" id="PIRSF000126">
    <property type="entry name" value="11-beta-HSD1"/>
    <property type="match status" value="1"/>
</dbReference>
<comment type="similarity">
    <text evidence="1 3">Belongs to the short-chain dehydrogenases/reductases (SDR) family.</text>
</comment>
<dbReference type="PRINTS" id="PR00081">
    <property type="entry name" value="GDHRDH"/>
</dbReference>
<dbReference type="PRINTS" id="PR00080">
    <property type="entry name" value="SDRFAMILY"/>
</dbReference>
<sequence length="246" mass="26747">MSKKVAIITGASSGIGQATALELSKQGFRVMLAARREDRLKQLQSEVIRHGGEASYQVTDVTSFAEVEALAKATIEQFGQIDILVNNAGIMPLSFISSRKVDEWDRMVNVNIKGVLYGIGAVLPYMEEQKSGHIINISSVAGHKVMPTSSVYSGTKFAVRAITEGLRQEMKSGQNIRTTIICPGAVATELTHTISDENIIRNLQENYSDVQTLTGEDIAKAIAYAVSQPDHVDVSEIIIRPTEQAL</sequence>
<protein>
    <submittedName>
        <fullName evidence="4">SDR family oxidoreductase</fullName>
    </submittedName>
</protein>
<dbReference type="SUPFAM" id="SSF51735">
    <property type="entry name" value="NAD(P)-binding Rossmann-fold domains"/>
    <property type="match status" value="1"/>
</dbReference>
<dbReference type="InterPro" id="IPR020904">
    <property type="entry name" value="Sc_DH/Rdtase_CS"/>
</dbReference>
<accession>A0A6N9Q2Z7</accession>
<evidence type="ECO:0000313" key="5">
    <source>
        <dbReference type="Proteomes" id="UP000448943"/>
    </source>
</evidence>
<dbReference type="GO" id="GO:0016616">
    <property type="term" value="F:oxidoreductase activity, acting on the CH-OH group of donors, NAD or NADP as acceptor"/>
    <property type="evidence" value="ECO:0007669"/>
    <property type="project" value="UniProtKB-ARBA"/>
</dbReference>
<dbReference type="Gene3D" id="3.40.50.720">
    <property type="entry name" value="NAD(P)-binding Rossmann-like Domain"/>
    <property type="match status" value="1"/>
</dbReference>
<evidence type="ECO:0000256" key="1">
    <source>
        <dbReference type="ARBA" id="ARBA00006484"/>
    </source>
</evidence>
<comment type="caution">
    <text evidence="4">The sequence shown here is derived from an EMBL/GenBank/DDBJ whole genome shotgun (WGS) entry which is preliminary data.</text>
</comment>
<dbReference type="Proteomes" id="UP000448943">
    <property type="component" value="Unassembled WGS sequence"/>
</dbReference>
<dbReference type="OrthoDB" id="9775296at2"/>
<evidence type="ECO:0000313" key="4">
    <source>
        <dbReference type="EMBL" id="NBI29156.1"/>
    </source>
</evidence>
<dbReference type="FunFam" id="3.40.50.720:FF:000047">
    <property type="entry name" value="NADP-dependent L-serine/L-allo-threonine dehydrogenase"/>
    <property type="match status" value="1"/>
</dbReference>
<dbReference type="InterPro" id="IPR036291">
    <property type="entry name" value="NAD(P)-bd_dom_sf"/>
</dbReference>
<dbReference type="PROSITE" id="PS00061">
    <property type="entry name" value="ADH_SHORT"/>
    <property type="match status" value="1"/>
</dbReference>
<keyword evidence="5" id="KW-1185">Reference proteome</keyword>
<proteinExistence type="inferred from homology"/>
<dbReference type="PANTHER" id="PTHR43115:SF4">
    <property type="entry name" value="DEHYDROGENASE_REDUCTASE SDR FAMILY MEMBER 11"/>
    <property type="match status" value="1"/>
</dbReference>
<dbReference type="Pfam" id="PF00106">
    <property type="entry name" value="adh_short"/>
    <property type="match status" value="1"/>
</dbReference>
<name>A0A6N9Q2Z7_9BACL</name>
<evidence type="ECO:0000256" key="3">
    <source>
        <dbReference type="RuleBase" id="RU000363"/>
    </source>
</evidence>
<gene>
    <name evidence="4" type="ORF">ERL59_09305</name>
</gene>
<organism evidence="4 5">
    <name type="scientific">Chengkuizengella marina</name>
    <dbReference type="NCBI Taxonomy" id="2507566"/>
    <lineage>
        <taxon>Bacteria</taxon>
        <taxon>Bacillati</taxon>
        <taxon>Bacillota</taxon>
        <taxon>Bacilli</taxon>
        <taxon>Bacillales</taxon>
        <taxon>Paenibacillaceae</taxon>
        <taxon>Chengkuizengella</taxon>
    </lineage>
</organism>
<dbReference type="InterPro" id="IPR002347">
    <property type="entry name" value="SDR_fam"/>
</dbReference>
<reference evidence="4 5" key="1">
    <citation type="submission" date="2019-01" db="EMBL/GenBank/DDBJ databases">
        <title>Chengkuizengella sp. nov., isolated from deep-sea sediment of East Pacific Ocean.</title>
        <authorList>
            <person name="Yang J."/>
            <person name="Lai Q."/>
            <person name="Shao Z."/>
        </authorList>
    </citation>
    <scope>NUCLEOTIDE SEQUENCE [LARGE SCALE GENOMIC DNA]</scope>
    <source>
        <strain evidence="4 5">YPA3-1-1</strain>
    </source>
</reference>
<evidence type="ECO:0000256" key="2">
    <source>
        <dbReference type="ARBA" id="ARBA00023002"/>
    </source>
</evidence>
<dbReference type="RefSeq" id="WP_160645959.1">
    <property type="nucleotide sequence ID" value="NZ_SIJB01000022.1"/>
</dbReference>